<sequence>MKSHKCPVSSSKIFSRGGRLQSRYRRKPREKRMLWIKQKLKGNFSAEDFSDPDIDGDAVSENVPTIEIIVFPMDPNNSEPNHGLKNVLFPVEQEAKEDDSLIIRTEGNDN</sequence>
<evidence type="ECO:0000313" key="2">
    <source>
        <dbReference type="EMBL" id="KAJ8876807.1"/>
    </source>
</evidence>
<accession>A0ABQ9GXR3</accession>
<keyword evidence="3" id="KW-1185">Reference proteome</keyword>
<organism evidence="2 3">
    <name type="scientific">Dryococelus australis</name>
    <dbReference type="NCBI Taxonomy" id="614101"/>
    <lineage>
        <taxon>Eukaryota</taxon>
        <taxon>Metazoa</taxon>
        <taxon>Ecdysozoa</taxon>
        <taxon>Arthropoda</taxon>
        <taxon>Hexapoda</taxon>
        <taxon>Insecta</taxon>
        <taxon>Pterygota</taxon>
        <taxon>Neoptera</taxon>
        <taxon>Polyneoptera</taxon>
        <taxon>Phasmatodea</taxon>
        <taxon>Verophasmatodea</taxon>
        <taxon>Anareolatae</taxon>
        <taxon>Phasmatidae</taxon>
        <taxon>Eurycanthinae</taxon>
        <taxon>Dryococelus</taxon>
    </lineage>
</organism>
<proteinExistence type="predicted"/>
<comment type="caution">
    <text evidence="2">The sequence shown here is derived from an EMBL/GenBank/DDBJ whole genome shotgun (WGS) entry which is preliminary data.</text>
</comment>
<dbReference type="Proteomes" id="UP001159363">
    <property type="component" value="Chromosome 7"/>
</dbReference>
<protein>
    <submittedName>
        <fullName evidence="2">Uncharacterized protein</fullName>
    </submittedName>
</protein>
<name>A0ABQ9GXR3_9NEOP</name>
<reference evidence="2 3" key="1">
    <citation type="submission" date="2023-02" db="EMBL/GenBank/DDBJ databases">
        <title>LHISI_Scaffold_Assembly.</title>
        <authorList>
            <person name="Stuart O.P."/>
            <person name="Cleave R."/>
            <person name="Magrath M.J.L."/>
            <person name="Mikheyev A.S."/>
        </authorList>
    </citation>
    <scope>NUCLEOTIDE SEQUENCE [LARGE SCALE GENOMIC DNA]</scope>
    <source>
        <strain evidence="2">Daus_M_001</strain>
        <tissue evidence="2">Leg muscle</tissue>
    </source>
</reference>
<evidence type="ECO:0000256" key="1">
    <source>
        <dbReference type="SAM" id="MobiDB-lite"/>
    </source>
</evidence>
<evidence type="ECO:0000313" key="3">
    <source>
        <dbReference type="Proteomes" id="UP001159363"/>
    </source>
</evidence>
<gene>
    <name evidence="2" type="ORF">PR048_021254</name>
</gene>
<dbReference type="EMBL" id="JARBHB010000008">
    <property type="protein sequence ID" value="KAJ8876807.1"/>
    <property type="molecule type" value="Genomic_DNA"/>
</dbReference>
<feature type="region of interest" description="Disordered" evidence="1">
    <location>
        <begin position="1"/>
        <end position="26"/>
    </location>
</feature>